<feature type="compositionally biased region" description="Basic and acidic residues" evidence="1">
    <location>
        <begin position="233"/>
        <end position="243"/>
    </location>
</feature>
<evidence type="ECO:0000313" key="2">
    <source>
        <dbReference type="EMBL" id="RPE27812.1"/>
    </source>
</evidence>
<dbReference type="EMBL" id="RKQG01000003">
    <property type="protein sequence ID" value="RPE27812.1"/>
    <property type="molecule type" value="Genomic_DNA"/>
</dbReference>
<reference evidence="2 3" key="1">
    <citation type="submission" date="2018-11" db="EMBL/GenBank/DDBJ databases">
        <title>Sequencing the genomes of 1000 actinobacteria strains.</title>
        <authorList>
            <person name="Klenk H.-P."/>
        </authorList>
    </citation>
    <scope>NUCLEOTIDE SEQUENCE [LARGE SCALE GENOMIC DNA]</scope>
    <source>
        <strain evidence="2 3">DSM 44781</strain>
    </source>
</reference>
<feature type="region of interest" description="Disordered" evidence="1">
    <location>
        <begin position="181"/>
        <end position="251"/>
    </location>
</feature>
<dbReference type="RefSeq" id="WP_123821295.1">
    <property type="nucleotide sequence ID" value="NZ_RKQG01000003.1"/>
</dbReference>
<gene>
    <name evidence="2" type="ORF">EDD38_7102</name>
</gene>
<comment type="caution">
    <text evidence="2">The sequence shown here is derived from an EMBL/GenBank/DDBJ whole genome shotgun (WGS) entry which is preliminary data.</text>
</comment>
<accession>A0A3N4R3Q5</accession>
<evidence type="ECO:0000256" key="1">
    <source>
        <dbReference type="SAM" id="MobiDB-lite"/>
    </source>
</evidence>
<dbReference type="Proteomes" id="UP000266906">
    <property type="component" value="Unassembled WGS sequence"/>
</dbReference>
<dbReference type="AlphaFoldDB" id="A0A3N4R3Q5"/>
<feature type="compositionally biased region" description="Basic and acidic residues" evidence="1">
    <location>
        <begin position="206"/>
        <end position="217"/>
    </location>
</feature>
<name>A0A3N4R3Q5_9ACTN</name>
<feature type="compositionally biased region" description="Basic and acidic residues" evidence="1">
    <location>
        <begin position="181"/>
        <end position="190"/>
    </location>
</feature>
<organism evidence="2 3">
    <name type="scientific">Kitasatospora cineracea</name>
    <dbReference type="NCBI Taxonomy" id="88074"/>
    <lineage>
        <taxon>Bacteria</taxon>
        <taxon>Bacillati</taxon>
        <taxon>Actinomycetota</taxon>
        <taxon>Actinomycetes</taxon>
        <taxon>Kitasatosporales</taxon>
        <taxon>Streptomycetaceae</taxon>
        <taxon>Kitasatospora</taxon>
    </lineage>
</organism>
<evidence type="ECO:0000313" key="3">
    <source>
        <dbReference type="Proteomes" id="UP000266906"/>
    </source>
</evidence>
<protein>
    <submittedName>
        <fullName evidence="2">Uncharacterized protein</fullName>
    </submittedName>
</protein>
<keyword evidence="3" id="KW-1185">Reference proteome</keyword>
<sequence>MGAWGWAVLAVLVAALAGAGWWMDRYPGGWRFAFHQQYAADRSRLEARRGTLRRLEREAARSLAALRADLAAERAAHRSRIARAELRLQHLRDPGRGPLLATLGPVDLYQCRLVLSAGGGTAEYPLEEIAVRSEHTEGTGHLHLVLPDGRQQVVDLPGEETDRAALAEFTTRTHDAIAEAKRAKPRRLAEIPEAEAELAEATADTAGRERAEERLEQAEADQAADPRIPGARRALDAERDRWHKLTGSRPR</sequence>
<proteinExistence type="predicted"/>